<protein>
    <submittedName>
        <fullName evidence="3">Ovule protein</fullName>
    </submittedName>
</protein>
<gene>
    <name evidence="1" type="ORF">EgrG_000335100</name>
</gene>
<dbReference type="Proteomes" id="UP000492820">
    <property type="component" value="Unassembled WGS sequence"/>
</dbReference>
<dbReference type="EMBL" id="CBLN010004393">
    <property type="protein sequence ID" value="CDI70221.1"/>
    <property type="molecule type" value="Genomic_DNA"/>
</dbReference>
<organism evidence="1">
    <name type="scientific">Echinococcus granulosus</name>
    <name type="common">Hydatid tapeworm</name>
    <dbReference type="NCBI Taxonomy" id="6210"/>
    <lineage>
        <taxon>Eukaryota</taxon>
        <taxon>Metazoa</taxon>
        <taxon>Spiralia</taxon>
        <taxon>Lophotrochozoa</taxon>
        <taxon>Platyhelminthes</taxon>
        <taxon>Cestoda</taxon>
        <taxon>Eucestoda</taxon>
        <taxon>Cyclophyllidea</taxon>
        <taxon>Taeniidae</taxon>
        <taxon>Echinococcus</taxon>
        <taxon>Echinococcus granulosus group</taxon>
    </lineage>
</organism>
<accession>U6FTG8</accession>
<sequence length="99" mass="11525">TTADCSNRFFHLKPENTIILHTLHSFNYKFFFPVPRWVGRPSGHASSPNTFPVLNIYTLPEYCVFFRLQGSLGALHRRRDKQIFIIGSVEAVPHQYNFN</sequence>
<dbReference type="WBParaSite" id="EgrG_000335100">
    <property type="protein sequence ID" value="EgrG_000335100"/>
    <property type="gene ID" value="EgrG_000335100"/>
</dbReference>
<evidence type="ECO:0000313" key="1">
    <source>
        <dbReference type="EMBL" id="CDI70221.1"/>
    </source>
</evidence>
<evidence type="ECO:0000313" key="3">
    <source>
        <dbReference type="WBParaSite" id="EgrG_000335100"/>
    </source>
</evidence>
<feature type="non-terminal residue" evidence="1">
    <location>
        <position position="1"/>
    </location>
</feature>
<reference evidence="1 2" key="1">
    <citation type="journal article" date="2013" name="Nature">
        <title>The genomes of four tapeworm species reveal adaptations to parasitism.</title>
        <authorList>
            <person name="Tsai I.J."/>
            <person name="Zarowiecki M."/>
            <person name="Holroyd N."/>
            <person name="Garciarrubio A."/>
            <person name="Sanchez-Flores A."/>
            <person name="Brooks K.L."/>
            <person name="Tracey A."/>
            <person name="Bobes R.J."/>
            <person name="Fragoso G."/>
            <person name="Sciutto E."/>
            <person name="Aslett M."/>
            <person name="Beasley H."/>
            <person name="Bennett H.M."/>
            <person name="Cai J."/>
            <person name="Camicia F."/>
            <person name="Clark R."/>
            <person name="Cucher M."/>
            <person name="De Silva N."/>
            <person name="Day T.A."/>
            <person name="Deplazes P."/>
            <person name="Estrada K."/>
            <person name="Fernandez C."/>
            <person name="Holland P.W."/>
            <person name="Hou J."/>
            <person name="Hu S."/>
            <person name="Huckvale T."/>
            <person name="Hung S.S."/>
            <person name="Kamenetzky L."/>
            <person name="Keane J.A."/>
            <person name="Kiss F."/>
            <person name="Koziol U."/>
            <person name="Lambert O."/>
            <person name="Liu K."/>
            <person name="Luo X."/>
            <person name="Luo Y."/>
            <person name="Macchiaroli N."/>
            <person name="Nichol S."/>
            <person name="Paps J."/>
            <person name="Parkinson J."/>
            <person name="Pouchkina-Stantcheva N."/>
            <person name="Riddiford N."/>
            <person name="Rosenzvit M."/>
            <person name="Salinas G."/>
            <person name="Wasmuth J.D."/>
            <person name="Zamanian M."/>
            <person name="Zheng Y."/>
            <person name="Cai X."/>
            <person name="Soberon X."/>
            <person name="Olson P.D."/>
            <person name="Laclette J.P."/>
            <person name="Brehm K."/>
            <person name="Berriman M."/>
            <person name="Garciarrubio A."/>
            <person name="Bobes R.J."/>
            <person name="Fragoso G."/>
            <person name="Sanchez-Flores A."/>
            <person name="Estrada K."/>
            <person name="Cevallos M.A."/>
            <person name="Morett E."/>
            <person name="Gonzalez V."/>
            <person name="Portillo T."/>
            <person name="Ochoa-Leyva A."/>
            <person name="Jose M.V."/>
            <person name="Sciutto E."/>
            <person name="Landa A."/>
            <person name="Jimenez L."/>
            <person name="Valdes V."/>
            <person name="Carrero J.C."/>
            <person name="Larralde C."/>
            <person name="Morales-Montor J."/>
            <person name="Limon-Lason J."/>
            <person name="Soberon X."/>
            <person name="Laclette J.P."/>
        </authorList>
    </citation>
    <scope>NUCLEOTIDE SEQUENCE [LARGE SCALE GENOMIC DNA]</scope>
</reference>
<proteinExistence type="predicted"/>
<name>U6FTG8_ECHGR</name>
<evidence type="ECO:0000313" key="2">
    <source>
        <dbReference type="Proteomes" id="UP000492820"/>
    </source>
</evidence>
<dbReference type="AlphaFoldDB" id="U6FTG8"/>
<reference evidence="3" key="2">
    <citation type="submission" date="2020-10" db="UniProtKB">
        <authorList>
            <consortium name="WormBaseParasite"/>
        </authorList>
    </citation>
    <scope>IDENTIFICATION</scope>
</reference>